<dbReference type="InterPro" id="IPR050312">
    <property type="entry name" value="IolE/XylAMocC-like"/>
</dbReference>
<protein>
    <submittedName>
        <fullName evidence="2">TIM barrel protein</fullName>
    </submittedName>
</protein>
<dbReference type="InterPro" id="IPR013022">
    <property type="entry name" value="Xyl_isomerase-like_TIM-brl"/>
</dbReference>
<organism evidence="2 3">
    <name type="scientific">Phyllobacterium phragmitis</name>
    <dbReference type="NCBI Taxonomy" id="2670329"/>
    <lineage>
        <taxon>Bacteria</taxon>
        <taxon>Pseudomonadati</taxon>
        <taxon>Pseudomonadota</taxon>
        <taxon>Alphaproteobacteria</taxon>
        <taxon>Hyphomicrobiales</taxon>
        <taxon>Phyllobacteriaceae</taxon>
        <taxon>Phyllobacterium</taxon>
    </lineage>
</organism>
<reference evidence="2 3" key="1">
    <citation type="submission" date="2024-10" db="EMBL/GenBank/DDBJ databases">
        <title>Isolation, draft genome sequencing and identification of Phyllobacterium sp. NSA23, isolated from leaf soil.</title>
        <authorList>
            <person name="Akita H."/>
        </authorList>
    </citation>
    <scope>NUCLEOTIDE SEQUENCE [LARGE SCALE GENOMIC DNA]</scope>
    <source>
        <strain evidence="2 3">NSA23</strain>
    </source>
</reference>
<dbReference type="EMBL" id="BAAFZP010000001">
    <property type="protein sequence ID" value="GAB1580792.1"/>
    <property type="molecule type" value="Genomic_DNA"/>
</dbReference>
<dbReference type="Proteomes" id="UP001628091">
    <property type="component" value="Unassembled WGS sequence"/>
</dbReference>
<name>A0ABQ0GVU9_9HYPH</name>
<evidence type="ECO:0000313" key="3">
    <source>
        <dbReference type="Proteomes" id="UP001628091"/>
    </source>
</evidence>
<dbReference type="RefSeq" id="WP_407863730.1">
    <property type="nucleotide sequence ID" value="NZ_BAAFZP010000001.1"/>
</dbReference>
<accession>A0ABQ0GVU9</accession>
<keyword evidence="3" id="KW-1185">Reference proteome</keyword>
<evidence type="ECO:0000313" key="2">
    <source>
        <dbReference type="EMBL" id="GAB1580792.1"/>
    </source>
</evidence>
<sequence>MSKLKPEQLIGANFAFQHFPFDKMAATLREFGFRQMELWGIAPHLDLFHMSEHKLDEVARILDDNGLTVRAYTPEQVLYPINIASGDPELRQASIGRFCRGADLCARLGADYLFLTPGRGFESEPVDQAWARSVEAVARIAAYAGSLGIRCLLEPLQRTESNIVTDVRGLKRFFDETGADNIDIVLDLVAMATAGDNVADYTTLFGDRLTHVHIVDGTPSGHLVWGDGDLPLGQYLRELGEAGFSGTLTFEPLGQASYALDPVAALKRNLEAARPWFGDAGQGA</sequence>
<comment type="caution">
    <text evidence="2">The sequence shown here is derived from an EMBL/GenBank/DDBJ whole genome shotgun (WGS) entry which is preliminary data.</text>
</comment>
<dbReference type="Pfam" id="PF01261">
    <property type="entry name" value="AP_endonuc_2"/>
    <property type="match status" value="1"/>
</dbReference>
<proteinExistence type="predicted"/>
<feature type="domain" description="Xylose isomerase-like TIM barrel" evidence="1">
    <location>
        <begin position="27"/>
        <end position="267"/>
    </location>
</feature>
<dbReference type="InterPro" id="IPR036237">
    <property type="entry name" value="Xyl_isomerase-like_sf"/>
</dbReference>
<dbReference type="Gene3D" id="3.20.20.150">
    <property type="entry name" value="Divalent-metal-dependent TIM barrel enzymes"/>
    <property type="match status" value="1"/>
</dbReference>
<dbReference type="PANTHER" id="PTHR12110">
    <property type="entry name" value="HYDROXYPYRUVATE ISOMERASE"/>
    <property type="match status" value="1"/>
</dbReference>
<gene>
    <name evidence="2" type="ORF">PPNSA23_07350</name>
</gene>
<evidence type="ECO:0000259" key="1">
    <source>
        <dbReference type="Pfam" id="PF01261"/>
    </source>
</evidence>
<dbReference type="SUPFAM" id="SSF51658">
    <property type="entry name" value="Xylose isomerase-like"/>
    <property type="match status" value="1"/>
</dbReference>